<proteinExistence type="predicted"/>
<comment type="catalytic activity">
    <reaction evidence="1">
        <text>S-ubiquitinyl-[E2 ubiquitin-conjugating enzyme]-L-cysteine + [acceptor protein]-L-lysine = [E2 ubiquitin-conjugating enzyme]-L-cysteine + N(6)-ubiquitinyl-[acceptor protein]-L-lysine.</text>
        <dbReference type="EC" id="2.3.2.26"/>
    </reaction>
</comment>
<evidence type="ECO:0000256" key="2">
    <source>
        <dbReference type="ARBA" id="ARBA00004906"/>
    </source>
</evidence>
<dbReference type="GO" id="GO:0061630">
    <property type="term" value="F:ubiquitin protein ligase activity"/>
    <property type="evidence" value="ECO:0007669"/>
    <property type="project" value="UniProtKB-EC"/>
</dbReference>
<dbReference type="PANTHER" id="PTHR45700:SF3">
    <property type="entry name" value="UBIQUITIN-PROTEIN LIGASE E3B"/>
    <property type="match status" value="1"/>
</dbReference>
<reference evidence="5" key="3">
    <citation type="submission" date="2025-09" db="UniProtKB">
        <authorList>
            <consortium name="Ensembl"/>
        </authorList>
    </citation>
    <scope>IDENTIFICATION</scope>
</reference>
<dbReference type="Ensembl" id="ENSMICT00000068307.1">
    <property type="protein sequence ID" value="ENSMICP00000047809.1"/>
    <property type="gene ID" value="ENSMICG00000017632.3"/>
</dbReference>
<dbReference type="Proteomes" id="UP000694394">
    <property type="component" value="Chromosome 21"/>
</dbReference>
<dbReference type="PANTHER" id="PTHR45700">
    <property type="entry name" value="UBIQUITIN-PROTEIN LIGASE E3C"/>
    <property type="match status" value="1"/>
</dbReference>
<protein>
    <recommendedName>
        <fullName evidence="3">HECT-type E3 ubiquitin transferase</fullName>
        <ecNumber evidence="3">2.3.2.26</ecNumber>
    </recommendedName>
</protein>
<dbReference type="Pfam" id="PF00612">
    <property type="entry name" value="IQ"/>
    <property type="match status" value="1"/>
</dbReference>
<evidence type="ECO:0000256" key="4">
    <source>
        <dbReference type="ARBA" id="ARBA00022679"/>
    </source>
</evidence>
<reference evidence="5" key="1">
    <citation type="submission" date="2016-12" db="EMBL/GenBank/DDBJ databases">
        <title>Mouse lemur reference genome and diversity panel.</title>
        <authorList>
            <person name="Harris R."/>
            <person name="Larsen P."/>
            <person name="Liu Y."/>
            <person name="Hughes D.S."/>
            <person name="Murali S."/>
            <person name="Raveendran M."/>
            <person name="Korchina V."/>
            <person name="Wang M."/>
            <person name="Jhangiani S."/>
            <person name="Bandaranaike D."/>
            <person name="Bellair M."/>
            <person name="Blankenburg K."/>
            <person name="Chao H."/>
            <person name="Dahdouli M."/>
            <person name="Dinh H."/>
            <person name="Doddapaneni H."/>
            <person name="English A."/>
            <person name="Firestine M."/>
            <person name="Gnanaolivu R."/>
            <person name="Gross S."/>
            <person name="Hernandez B."/>
            <person name="Javaid M."/>
            <person name="Jayaseelan J."/>
            <person name="Jones J."/>
            <person name="Khan Z."/>
            <person name="Kovar C."/>
            <person name="Kurapati P."/>
            <person name="Le B."/>
            <person name="Lee S."/>
            <person name="Li M."/>
            <person name="Mathew T."/>
            <person name="Narasimhan A."/>
            <person name="Ngo D."/>
            <person name="Nguyen L."/>
            <person name="Okwuonu G."/>
            <person name="Ongeri F."/>
            <person name="Osuji N."/>
            <person name="Pu L.-L."/>
            <person name="Puazo M."/>
            <person name="Quiroz J."/>
            <person name="Raj R."/>
            <person name="Rajbhandari K."/>
            <person name="Reid J.G."/>
            <person name="Santibanez J."/>
            <person name="Sexton D."/>
            <person name="Skinner E."/>
            <person name="Vee V."/>
            <person name="Weissenberger G."/>
            <person name="Wu Y."/>
            <person name="Xin Y."/>
            <person name="Han Y."/>
            <person name="Campbell C."/>
            <person name="Brown A."/>
            <person name="Sullivan B."/>
            <person name="Shelton J."/>
            <person name="Brown S."/>
            <person name="Dudchenko O."/>
            <person name="Machol I."/>
            <person name="Durand N."/>
            <person name="Shamim M."/>
            <person name="Lieberman A."/>
            <person name="Muzny D.M."/>
            <person name="Richards S."/>
            <person name="Yoder A."/>
            <person name="Worley K.C."/>
            <person name="Rogers J."/>
            <person name="Gibbs R.A."/>
        </authorList>
    </citation>
    <scope>NUCLEOTIDE SEQUENCE [LARGE SCALE GENOMIC DNA]</scope>
</reference>
<reference evidence="5" key="2">
    <citation type="submission" date="2025-08" db="UniProtKB">
        <authorList>
            <consortium name="Ensembl"/>
        </authorList>
    </citation>
    <scope>IDENTIFICATION</scope>
</reference>
<dbReference type="GO" id="GO:0006511">
    <property type="term" value="P:ubiquitin-dependent protein catabolic process"/>
    <property type="evidence" value="ECO:0007669"/>
    <property type="project" value="TreeGrafter"/>
</dbReference>
<dbReference type="PROSITE" id="PS50096">
    <property type="entry name" value="IQ"/>
    <property type="match status" value="1"/>
</dbReference>
<dbReference type="GeneTree" id="ENSGT00940000156548"/>
<evidence type="ECO:0000256" key="1">
    <source>
        <dbReference type="ARBA" id="ARBA00000885"/>
    </source>
</evidence>
<keyword evidence="4" id="KW-0808">Transferase</keyword>
<name>A0A8C5Y931_MICMU</name>
<accession>A0A8C5Y931</accession>
<evidence type="ECO:0000313" key="6">
    <source>
        <dbReference type="Proteomes" id="UP000694394"/>
    </source>
</evidence>
<dbReference type="InterPro" id="IPR044611">
    <property type="entry name" value="E3A/B/C-like"/>
</dbReference>
<gene>
    <name evidence="5" type="primary">UBE3B</name>
</gene>
<comment type="pathway">
    <text evidence="2">Protein modification; protein ubiquitination.</text>
</comment>
<keyword evidence="6" id="KW-1185">Reference proteome</keyword>
<dbReference type="GO" id="GO:0000209">
    <property type="term" value="P:protein polyubiquitination"/>
    <property type="evidence" value="ECO:0007669"/>
    <property type="project" value="InterPro"/>
</dbReference>
<dbReference type="InterPro" id="IPR000048">
    <property type="entry name" value="IQ_motif_EF-hand-BS"/>
</dbReference>
<evidence type="ECO:0000313" key="5">
    <source>
        <dbReference type="Ensembl" id="ENSMICP00000047809.1"/>
    </source>
</evidence>
<organism evidence="5 6">
    <name type="scientific">Microcebus murinus</name>
    <name type="common">Gray mouse lemur</name>
    <name type="synonym">Lemur murinus</name>
    <dbReference type="NCBI Taxonomy" id="30608"/>
    <lineage>
        <taxon>Eukaryota</taxon>
        <taxon>Metazoa</taxon>
        <taxon>Chordata</taxon>
        <taxon>Craniata</taxon>
        <taxon>Vertebrata</taxon>
        <taxon>Euteleostomi</taxon>
        <taxon>Mammalia</taxon>
        <taxon>Eutheria</taxon>
        <taxon>Euarchontoglires</taxon>
        <taxon>Primates</taxon>
        <taxon>Strepsirrhini</taxon>
        <taxon>Lemuriformes</taxon>
        <taxon>Cheirogaleidae</taxon>
        <taxon>Microcebus</taxon>
    </lineage>
</organism>
<dbReference type="EMBL" id="ABDC03024593">
    <property type="status" value="NOT_ANNOTATED_CDS"/>
    <property type="molecule type" value="Genomic_DNA"/>
</dbReference>
<sequence length="240" mass="28480">MFTVSQTSRAWFIDRARQAREERLVQKERERAALEIQAHVRSFLCRRRLQRDIRREIDEFFKADDSGSSKRSALCIFKVARKLLFLFKIKEDNERLEKLCRSILSSMDAENEPKVWYVSLALSKDLTFLWIKQIKAILWYCCEFLEQLKPEILQDSRLITLCLTMLVTFTDTSTWKILRGKGESLRPAMNHICANIMGHLNQRGFYSVMQHCEGLLPDWDSLSPHHNPVRWCGGKRWYYQ</sequence>
<dbReference type="EC" id="2.3.2.26" evidence="3"/>
<dbReference type="AlphaFoldDB" id="A0A8C5Y931"/>
<evidence type="ECO:0000256" key="3">
    <source>
        <dbReference type="ARBA" id="ARBA00012485"/>
    </source>
</evidence>